<dbReference type="InterPro" id="IPR001091">
    <property type="entry name" value="RM_Methyltransferase"/>
</dbReference>
<comment type="caution">
    <text evidence="6">The sequence shown here is derived from an EMBL/GenBank/DDBJ whole genome shotgun (WGS) entry which is preliminary data.</text>
</comment>
<sequence length="344" mass="40391">MDVLGLFDNERLTNEEIEKRGRTVERLARLDLYGELRKKILPLCRLKYGDIMEDPISGHKVGVLDATKLEDVKKIMGDEKAKLVVNDPPYNVAVGNANTNALFKIDVKNYLEFSEKWVQNALAVTSKDAHFYIWLGFDYKDNFQPLPDFIILLRKFRELKPKNIITLRNQRGYGTQKNWMWVRQELLYYVKGNPQFNISAEYTDIPKILRGYYKEVNGRILENLERSKSRFIRAGNVWVDIQQVFYRMEENVPGCYAQKPLKAIERIILSATNEKDLVVDFFAHSGTTLIAGERLKRRVYTFDIDPIFAEITIRRLEHFRKTGNTGWQWKNPFPEIEDGEKKWI</sequence>
<feature type="domain" description="DNA methylase N-4/N-6" evidence="5">
    <location>
        <begin position="82"/>
        <end position="312"/>
    </location>
</feature>
<name>A0A7C4XEI4_UNCW3</name>
<dbReference type="PRINTS" id="PR00508">
    <property type="entry name" value="S21N4MTFRASE"/>
</dbReference>
<dbReference type="Pfam" id="PF01555">
    <property type="entry name" value="N6_N4_Mtase"/>
    <property type="match status" value="1"/>
</dbReference>
<evidence type="ECO:0000256" key="1">
    <source>
        <dbReference type="ARBA" id="ARBA00006594"/>
    </source>
</evidence>
<dbReference type="AlphaFoldDB" id="A0A7C4XEI4"/>
<keyword evidence="2 6" id="KW-0489">Methyltransferase</keyword>
<dbReference type="GO" id="GO:0032259">
    <property type="term" value="P:methylation"/>
    <property type="evidence" value="ECO:0007669"/>
    <property type="project" value="UniProtKB-KW"/>
</dbReference>
<comment type="similarity">
    <text evidence="1 4">Belongs to the N(4)/N(6)-methyltransferase family.</text>
</comment>
<keyword evidence="3 6" id="KW-0808">Transferase</keyword>
<organism evidence="6">
    <name type="scientific">candidate division WOR-3 bacterium</name>
    <dbReference type="NCBI Taxonomy" id="2052148"/>
    <lineage>
        <taxon>Bacteria</taxon>
        <taxon>Bacteria division WOR-3</taxon>
    </lineage>
</organism>
<dbReference type="PROSITE" id="PS00092">
    <property type="entry name" value="N6_MTASE"/>
    <property type="match status" value="1"/>
</dbReference>
<dbReference type="GO" id="GO:0003677">
    <property type="term" value="F:DNA binding"/>
    <property type="evidence" value="ECO:0007669"/>
    <property type="project" value="InterPro"/>
</dbReference>
<protein>
    <recommendedName>
        <fullName evidence="4">Methyltransferase</fullName>
        <ecNumber evidence="4">2.1.1.-</ecNumber>
    </recommendedName>
</protein>
<dbReference type="EC" id="2.1.1.-" evidence="4"/>
<dbReference type="EMBL" id="DTGZ01000053">
    <property type="protein sequence ID" value="HGV97251.1"/>
    <property type="molecule type" value="Genomic_DNA"/>
</dbReference>
<dbReference type="SUPFAM" id="SSF53335">
    <property type="entry name" value="S-adenosyl-L-methionine-dependent methyltransferases"/>
    <property type="match status" value="1"/>
</dbReference>
<reference evidence="6" key="1">
    <citation type="journal article" date="2020" name="mSystems">
        <title>Genome- and Community-Level Interaction Insights into Carbon Utilization and Element Cycling Functions of Hydrothermarchaeota in Hydrothermal Sediment.</title>
        <authorList>
            <person name="Zhou Z."/>
            <person name="Liu Y."/>
            <person name="Xu W."/>
            <person name="Pan J."/>
            <person name="Luo Z.H."/>
            <person name="Li M."/>
        </authorList>
    </citation>
    <scope>NUCLEOTIDE SEQUENCE [LARGE SCALE GENOMIC DNA]</scope>
    <source>
        <strain evidence="6">SpSt-774</strain>
    </source>
</reference>
<evidence type="ECO:0000259" key="5">
    <source>
        <dbReference type="Pfam" id="PF01555"/>
    </source>
</evidence>
<dbReference type="Gene3D" id="3.40.50.150">
    <property type="entry name" value="Vaccinia Virus protein VP39"/>
    <property type="match status" value="1"/>
</dbReference>
<dbReference type="InterPro" id="IPR002052">
    <property type="entry name" value="DNA_methylase_N6_adenine_CS"/>
</dbReference>
<gene>
    <name evidence="6" type="ORF">ENV60_03015</name>
</gene>
<evidence type="ECO:0000256" key="4">
    <source>
        <dbReference type="RuleBase" id="RU362026"/>
    </source>
</evidence>
<dbReference type="InterPro" id="IPR029063">
    <property type="entry name" value="SAM-dependent_MTases_sf"/>
</dbReference>
<accession>A0A7C4XEI4</accession>
<proteinExistence type="inferred from homology"/>
<dbReference type="InterPro" id="IPR002941">
    <property type="entry name" value="DNA_methylase_N4/N6"/>
</dbReference>
<dbReference type="GO" id="GO:0008170">
    <property type="term" value="F:N-methyltransferase activity"/>
    <property type="evidence" value="ECO:0007669"/>
    <property type="project" value="InterPro"/>
</dbReference>
<evidence type="ECO:0000256" key="3">
    <source>
        <dbReference type="ARBA" id="ARBA00022679"/>
    </source>
</evidence>
<evidence type="ECO:0000256" key="2">
    <source>
        <dbReference type="ARBA" id="ARBA00022603"/>
    </source>
</evidence>
<evidence type="ECO:0000313" key="6">
    <source>
        <dbReference type="EMBL" id="HGV97251.1"/>
    </source>
</evidence>